<dbReference type="RefSeq" id="WP_143757316.1">
    <property type="nucleotide sequence ID" value="NZ_FXAN01000034.1"/>
</dbReference>
<feature type="compositionally biased region" description="Low complexity" evidence="1">
    <location>
        <begin position="372"/>
        <end position="383"/>
    </location>
</feature>
<feature type="region of interest" description="Disordered" evidence="1">
    <location>
        <begin position="321"/>
        <end position="415"/>
    </location>
</feature>
<dbReference type="AlphaFoldDB" id="A0A238H0N9"/>
<gene>
    <name evidence="2" type="ORF">BSIN_2038</name>
</gene>
<reference evidence="2 3" key="1">
    <citation type="submission" date="2017-04" db="EMBL/GenBank/DDBJ databases">
        <authorList>
            <person name="Afonso C.L."/>
            <person name="Miller P.J."/>
            <person name="Scott M.A."/>
            <person name="Spackman E."/>
            <person name="Goraichik I."/>
            <person name="Dimitrov K.M."/>
            <person name="Suarez D.L."/>
            <person name="Swayne D.E."/>
        </authorList>
    </citation>
    <scope>NUCLEOTIDE SEQUENCE [LARGE SCALE GENOMIC DNA]</scope>
    <source>
        <strain evidence="2">LMG 28154</strain>
    </source>
</reference>
<dbReference type="EMBL" id="FXAN01000034">
    <property type="protein sequence ID" value="SMF98752.1"/>
    <property type="molecule type" value="Genomic_DNA"/>
</dbReference>
<sequence length="527" mass="57205">MITNSNSQLRGPQRVSNAPSLQDPAQAGTSETVSTGAVQGLNPGVSQHLRQTVYTDEATSPQAPDQAALQGDQVPLQRTRRGGYDHYRVNPSSGALPASVHRVMDEAEQVYDEARVIILPGRQAVGQVQEIIDQANRATHLVTDVQSETNEATRLTNEAMTLSSQRGSSQRIWPAIYAARHNIDLAREHMTQARAYMDQARVRIQPARGVVDQALEGLAAPAEQARHEQALTDIQRVLQDIDHEINNAPINWDLSGLRAGRHPLRQARDNLIALQPTLTDARARLQETDDRLTVLQRELANAEEVLRTNEQNLQRVLQTLESTQDRGAGPGPRGSGSGSGSGRMDAPSGGSLPKKPRIDAGRQEPGTGAEPSSRGAGSSQSDSVLESSYGRRIHGSTSEDPAGEFAAPSPSGRAEQVDHLLDEGVAGFEPVQRQRLRSALLRTLDDQHGQILVDNIDSAIQDGRIRFNLMSSLQKSGMNVMDAGDHHAWMNIDFPSGDVEHNSDLLRGLLQQALDISSGIEIVPMSR</sequence>
<feature type="compositionally biased region" description="Polar residues" evidence="1">
    <location>
        <begin position="27"/>
        <end position="37"/>
    </location>
</feature>
<organism evidence="2 3">
    <name type="scientific">Burkholderia singularis</name>
    <dbReference type="NCBI Taxonomy" id="1503053"/>
    <lineage>
        <taxon>Bacteria</taxon>
        <taxon>Pseudomonadati</taxon>
        <taxon>Pseudomonadota</taxon>
        <taxon>Betaproteobacteria</taxon>
        <taxon>Burkholderiales</taxon>
        <taxon>Burkholderiaceae</taxon>
        <taxon>Burkholderia</taxon>
        <taxon>pseudomallei group</taxon>
    </lineage>
</organism>
<evidence type="ECO:0000313" key="3">
    <source>
        <dbReference type="Proteomes" id="UP000198460"/>
    </source>
</evidence>
<evidence type="ECO:0000313" key="2">
    <source>
        <dbReference type="EMBL" id="SMF98752.1"/>
    </source>
</evidence>
<feature type="region of interest" description="Disordered" evidence="1">
    <location>
        <begin position="1"/>
        <end position="43"/>
    </location>
</feature>
<feature type="compositionally biased region" description="Gly residues" evidence="1">
    <location>
        <begin position="328"/>
        <end position="341"/>
    </location>
</feature>
<dbReference type="Proteomes" id="UP000198460">
    <property type="component" value="Unassembled WGS sequence"/>
</dbReference>
<dbReference type="Gene3D" id="1.10.287.620">
    <property type="entry name" value="Helix Hairpins"/>
    <property type="match status" value="1"/>
</dbReference>
<protein>
    <submittedName>
        <fullName evidence="2">Uncharacterized protein</fullName>
    </submittedName>
</protein>
<accession>A0A238H0N9</accession>
<name>A0A238H0N9_9BURK</name>
<feature type="compositionally biased region" description="Polar residues" evidence="1">
    <location>
        <begin position="1"/>
        <end position="20"/>
    </location>
</feature>
<proteinExistence type="predicted"/>
<evidence type="ECO:0000256" key="1">
    <source>
        <dbReference type="SAM" id="MobiDB-lite"/>
    </source>
</evidence>
<feature type="region of interest" description="Disordered" evidence="1">
    <location>
        <begin position="55"/>
        <end position="75"/>
    </location>
</feature>